<organism evidence="3 4">
    <name type="scientific">Paraglaciecola aquimarina</name>
    <dbReference type="NCBI Taxonomy" id="1235557"/>
    <lineage>
        <taxon>Bacteria</taxon>
        <taxon>Pseudomonadati</taxon>
        <taxon>Pseudomonadota</taxon>
        <taxon>Gammaproteobacteria</taxon>
        <taxon>Alteromonadales</taxon>
        <taxon>Alteromonadaceae</taxon>
        <taxon>Paraglaciecola</taxon>
    </lineage>
</organism>
<dbReference type="InterPro" id="IPR005181">
    <property type="entry name" value="SASA"/>
</dbReference>
<dbReference type="PANTHER" id="PTHR22901:SF0">
    <property type="entry name" value="SIALATE O-ACETYLESTERASE"/>
    <property type="match status" value="1"/>
</dbReference>
<accession>A0ABU3SX28</accession>
<proteinExistence type="predicted"/>
<keyword evidence="4" id="KW-1185">Reference proteome</keyword>
<dbReference type="RefSeq" id="WP_316026143.1">
    <property type="nucleotide sequence ID" value="NZ_JAWDIO010000002.1"/>
</dbReference>
<feature type="domain" description="Sialate O-acetylesterase" evidence="2">
    <location>
        <begin position="106"/>
        <end position="340"/>
    </location>
</feature>
<comment type="caution">
    <text evidence="3">The sequence shown here is derived from an EMBL/GenBank/DDBJ whole genome shotgun (WGS) entry which is preliminary data.</text>
</comment>
<dbReference type="Gene3D" id="2.60.40.10">
    <property type="entry name" value="Immunoglobulins"/>
    <property type="match status" value="1"/>
</dbReference>
<keyword evidence="1" id="KW-0378">Hydrolase</keyword>
<evidence type="ECO:0000256" key="1">
    <source>
        <dbReference type="ARBA" id="ARBA00022801"/>
    </source>
</evidence>
<evidence type="ECO:0000313" key="3">
    <source>
        <dbReference type="EMBL" id="MDU0354551.1"/>
    </source>
</evidence>
<protein>
    <submittedName>
        <fullName evidence="3">Sialate O-acetylesterase</fullName>
    </submittedName>
</protein>
<evidence type="ECO:0000313" key="4">
    <source>
        <dbReference type="Proteomes" id="UP001247805"/>
    </source>
</evidence>
<dbReference type="SUPFAM" id="SSF52266">
    <property type="entry name" value="SGNH hydrolase"/>
    <property type="match status" value="1"/>
</dbReference>
<dbReference type="PANTHER" id="PTHR22901">
    <property type="entry name" value="SIALATE O-ACETYLESTERASE"/>
    <property type="match status" value="1"/>
</dbReference>
<dbReference type="Pfam" id="PF03629">
    <property type="entry name" value="SASA"/>
    <property type="match status" value="1"/>
</dbReference>
<dbReference type="Proteomes" id="UP001247805">
    <property type="component" value="Unassembled WGS sequence"/>
</dbReference>
<dbReference type="EMBL" id="JAWDIO010000002">
    <property type="protein sequence ID" value="MDU0354551.1"/>
    <property type="molecule type" value="Genomic_DNA"/>
</dbReference>
<name>A0ABU3SX28_9ALTE</name>
<dbReference type="InterPro" id="IPR036514">
    <property type="entry name" value="SGNH_hydro_sf"/>
</dbReference>
<reference evidence="3 4" key="1">
    <citation type="submission" date="2023-10" db="EMBL/GenBank/DDBJ databases">
        <title>Glaciecola aquimarina strain GGW-M5 nov., isolated from a coastal seawater.</title>
        <authorList>
            <person name="Bayburt H."/>
            <person name="Kim J.M."/>
            <person name="Choi B.J."/>
            <person name="Jeon C.O."/>
        </authorList>
    </citation>
    <scope>NUCLEOTIDE SEQUENCE [LARGE SCALE GENOMIC DNA]</scope>
    <source>
        <strain evidence="3 4">KCTC 32108</strain>
    </source>
</reference>
<dbReference type="InterPro" id="IPR013783">
    <property type="entry name" value="Ig-like_fold"/>
</dbReference>
<evidence type="ECO:0000259" key="2">
    <source>
        <dbReference type="Pfam" id="PF03629"/>
    </source>
</evidence>
<gene>
    <name evidence="3" type="ORF">RS130_11940</name>
</gene>
<dbReference type="Gene3D" id="3.40.50.1110">
    <property type="entry name" value="SGNH hydrolase"/>
    <property type="match status" value="1"/>
</dbReference>
<sequence>MRIKINLMLGFWVIFYSSLGYAFEVPTFFASNMVVQQNKQFVIWGTDTAKQRITMTTSWGGSTSTRADANGKWRLTVDTPKADHKPHKIVLTGSNKKIFSNVLLGEVWFASGQSNMGMPLSGNFNQPIIGSNETILHSTNPQLRLFTAAIKASVTPLDNVQGTWQEAQPATVKTFSATAYYFAAKLQALLDVPVGIIVSAWGGTPVESWIDAPTLAQYADFNFHQALTNQPVHRQPSQLFNGMINPFLGLQIKGAIWYQGEANRSRAREYKTLFPAMVKNWRNLWNSGEFAFHFVQIAPFSYKGDRSSAYLREAQLQSVEAIPNSGMAVTLDVGNCSQIHPADKQPVGERLAYLALGNQYGMDVSHTAPTFKHADMLDDGKVSVDFANAPLGLTSFSKAITEFEVAGNDRVFFPAQAKLMHRKAKLTVWSDEVKQPVAVRYAFKDCPSGELFGVNGLPISSFRSDDW</sequence>
<dbReference type="InterPro" id="IPR039329">
    <property type="entry name" value="SIAE"/>
</dbReference>